<dbReference type="AlphaFoldDB" id="A0AAV4LEN9"/>
<dbReference type="EMBL" id="BOQE01000001">
    <property type="protein sequence ID" value="GIM46245.1"/>
    <property type="molecule type" value="Genomic_DNA"/>
</dbReference>
<dbReference type="RefSeq" id="WP_282199372.1">
    <property type="nucleotide sequence ID" value="NZ_BOQE01000001.1"/>
</dbReference>
<comment type="caution">
    <text evidence="1">The sequence shown here is derived from an EMBL/GenBank/DDBJ whole genome shotgun (WGS) entry which is preliminary data.</text>
</comment>
<proteinExistence type="predicted"/>
<name>A0AAV4LEN9_9BACL</name>
<evidence type="ECO:0000313" key="2">
    <source>
        <dbReference type="Proteomes" id="UP001057291"/>
    </source>
</evidence>
<reference evidence="1" key="1">
    <citation type="journal article" date="2023" name="Int. J. Syst. Evol. Microbiol.">
        <title>Collibacillus ludicampi gen. nov., sp. nov., a new soil bacterium of the family Alicyclobacillaceae.</title>
        <authorList>
            <person name="Jojima T."/>
            <person name="Ioku Y."/>
            <person name="Fukuta Y."/>
            <person name="Shirasaka N."/>
            <person name="Matsumura Y."/>
            <person name="Mori M."/>
        </authorList>
    </citation>
    <scope>NUCLEOTIDE SEQUENCE</scope>
    <source>
        <strain evidence="1">TP075</strain>
    </source>
</reference>
<protein>
    <submittedName>
        <fullName evidence="1">Uncharacterized protein</fullName>
    </submittedName>
</protein>
<accession>A0AAV4LEN9</accession>
<sequence length="81" mass="9485">MKPYIRRRSDFVGDNFVAEHNDAGILVTREGNTYHVGVEVDVDTVVEVETTKDKHQVQPIIESLLPKLEEIRDHYRNCYRE</sequence>
<gene>
    <name evidence="1" type="ORF">DNHGIG_17940</name>
</gene>
<evidence type="ECO:0000313" key="1">
    <source>
        <dbReference type="EMBL" id="GIM46245.1"/>
    </source>
</evidence>
<keyword evidence="2" id="KW-1185">Reference proteome</keyword>
<dbReference type="Proteomes" id="UP001057291">
    <property type="component" value="Unassembled WGS sequence"/>
</dbReference>
<organism evidence="1 2">
    <name type="scientific">Collibacillus ludicampi</name>
    <dbReference type="NCBI Taxonomy" id="2771369"/>
    <lineage>
        <taxon>Bacteria</taxon>
        <taxon>Bacillati</taxon>
        <taxon>Bacillota</taxon>
        <taxon>Bacilli</taxon>
        <taxon>Bacillales</taxon>
        <taxon>Alicyclobacillaceae</taxon>
        <taxon>Collibacillus</taxon>
    </lineage>
</organism>